<evidence type="ECO:0000256" key="8">
    <source>
        <dbReference type="ARBA" id="ARBA00046341"/>
    </source>
</evidence>
<dbReference type="OrthoDB" id="26387at2759"/>
<evidence type="ECO:0000259" key="12">
    <source>
        <dbReference type="PROSITE" id="PS51157"/>
    </source>
</evidence>
<dbReference type="GO" id="GO:0005737">
    <property type="term" value="C:cytoplasm"/>
    <property type="evidence" value="ECO:0007669"/>
    <property type="project" value="TreeGrafter"/>
</dbReference>
<keyword evidence="5 10" id="KW-0863">Zinc-finger</keyword>
<evidence type="ECO:0000313" key="14">
    <source>
        <dbReference type="Proteomes" id="UP000308199"/>
    </source>
</evidence>
<dbReference type="EMBL" id="SGPK01000342">
    <property type="protein sequence ID" value="THH04445.1"/>
    <property type="molecule type" value="Genomic_DNA"/>
</dbReference>
<dbReference type="Gene3D" id="1.10.10.2670">
    <property type="entry name" value="E3 ubiquitin-protein ligase"/>
    <property type="match status" value="1"/>
</dbReference>
<dbReference type="InterPro" id="IPR042065">
    <property type="entry name" value="E3_ELL-like"/>
</dbReference>
<dbReference type="Proteomes" id="UP000308199">
    <property type="component" value="Unassembled WGS sequence"/>
</dbReference>
<feature type="region of interest" description="Disordered" evidence="11">
    <location>
        <begin position="1"/>
        <end position="21"/>
    </location>
</feature>
<dbReference type="GO" id="GO:0061630">
    <property type="term" value="F:ubiquitin protein ligase activity"/>
    <property type="evidence" value="ECO:0007669"/>
    <property type="project" value="UniProtKB-UniRule"/>
</dbReference>
<dbReference type="SMART" id="SM00396">
    <property type="entry name" value="ZnF_UBR1"/>
    <property type="match status" value="1"/>
</dbReference>
<dbReference type="InterPro" id="IPR003126">
    <property type="entry name" value="Znf_UBR"/>
</dbReference>
<dbReference type="GO" id="GO:0016567">
    <property type="term" value="P:protein ubiquitination"/>
    <property type="evidence" value="ECO:0007669"/>
    <property type="project" value="UniProtKB-UniRule"/>
</dbReference>
<dbReference type="Gene3D" id="2.10.110.30">
    <property type="match status" value="1"/>
</dbReference>
<accession>A0A4S4KZX5</accession>
<dbReference type="GO" id="GO:0071596">
    <property type="term" value="P:ubiquitin-dependent protein catabolic process via the N-end rule pathway"/>
    <property type="evidence" value="ECO:0007669"/>
    <property type="project" value="UniProtKB-UniRule"/>
</dbReference>
<dbReference type="FunFam" id="2.10.110.30:FF:000002">
    <property type="entry name" value="Putative e3 ubiquitin-protein ligase ubr3"/>
    <property type="match status" value="1"/>
</dbReference>
<dbReference type="UniPathway" id="UPA00143"/>
<evidence type="ECO:0000256" key="10">
    <source>
        <dbReference type="RuleBase" id="RU366018"/>
    </source>
</evidence>
<gene>
    <name evidence="13" type="ORF">EW145_g5517</name>
</gene>
<evidence type="ECO:0000256" key="1">
    <source>
        <dbReference type="ARBA" id="ARBA00000900"/>
    </source>
</evidence>
<feature type="compositionally biased region" description="Low complexity" evidence="11">
    <location>
        <begin position="1"/>
        <end position="15"/>
    </location>
</feature>
<dbReference type="CDD" id="cd19673">
    <property type="entry name" value="UBR-box_UBR3"/>
    <property type="match status" value="1"/>
</dbReference>
<evidence type="ECO:0000256" key="6">
    <source>
        <dbReference type="ARBA" id="ARBA00022786"/>
    </source>
</evidence>
<feature type="zinc finger region" description="UBR-type" evidence="9">
    <location>
        <begin position="102"/>
        <end position="174"/>
    </location>
</feature>
<keyword evidence="14" id="KW-1185">Reference proteome</keyword>
<dbReference type="PANTHER" id="PTHR21497">
    <property type="entry name" value="UBIQUITIN LIGASE E3 ALPHA-RELATED"/>
    <property type="match status" value="1"/>
</dbReference>
<dbReference type="InterPro" id="IPR003769">
    <property type="entry name" value="ClpS_core"/>
</dbReference>
<dbReference type="GO" id="GO:0008270">
    <property type="term" value="F:zinc ion binding"/>
    <property type="evidence" value="ECO:0007669"/>
    <property type="project" value="UniProtKB-UniRule"/>
</dbReference>
<comment type="similarity">
    <text evidence="8 10">Belongs to the E3 ubiquitin-protein ligase UBR1-like family.</text>
</comment>
<comment type="function">
    <text evidence="10">Ubiquitin ligase protein which is a component of the N-end rule pathway. Recognizes and binds to proteins bearing specific N-terminal residues that are destabilizing according to the N-end rule, leading to their ubiquitination and subsequent degradation.</text>
</comment>
<dbReference type="Pfam" id="PF02207">
    <property type="entry name" value="zf-UBR"/>
    <property type="match status" value="1"/>
</dbReference>
<dbReference type="SUPFAM" id="SSF46785">
    <property type="entry name" value="Winged helix' DNA-binding domain"/>
    <property type="match status" value="1"/>
</dbReference>
<dbReference type="InterPro" id="IPR039164">
    <property type="entry name" value="UBR1-like"/>
</dbReference>
<evidence type="ECO:0000256" key="7">
    <source>
        <dbReference type="ARBA" id="ARBA00022833"/>
    </source>
</evidence>
<reference evidence="13 14" key="1">
    <citation type="submission" date="2019-02" db="EMBL/GenBank/DDBJ databases">
        <title>Genome sequencing of the rare red list fungi Phellinidium pouzarii.</title>
        <authorList>
            <person name="Buettner E."/>
            <person name="Kellner H."/>
        </authorList>
    </citation>
    <scope>NUCLEOTIDE SEQUENCE [LARGE SCALE GENOMIC DNA]</scope>
    <source>
        <strain evidence="13 14">DSM 108285</strain>
    </source>
</reference>
<feature type="domain" description="UBR-type" evidence="12">
    <location>
        <begin position="102"/>
        <end position="174"/>
    </location>
</feature>
<dbReference type="EC" id="2.3.2.27" evidence="10"/>
<keyword evidence="4 10" id="KW-0479">Metal-binding</keyword>
<dbReference type="Pfam" id="PF18995">
    <property type="entry name" value="PRT6_C"/>
    <property type="match status" value="1"/>
</dbReference>
<dbReference type="CDD" id="cd16482">
    <property type="entry name" value="RING-H2_UBR1-like"/>
    <property type="match status" value="1"/>
</dbReference>
<evidence type="ECO:0000256" key="4">
    <source>
        <dbReference type="ARBA" id="ARBA00022723"/>
    </source>
</evidence>
<dbReference type="InterPro" id="IPR044046">
    <property type="entry name" value="E3_ligase_UBR-like_C"/>
</dbReference>
<dbReference type="PANTHER" id="PTHR21497:SF24">
    <property type="entry name" value="E3 UBIQUITIN-PROTEIN LIGASE UBR1"/>
    <property type="match status" value="1"/>
</dbReference>
<keyword evidence="7 10" id="KW-0862">Zinc</keyword>
<evidence type="ECO:0000256" key="3">
    <source>
        <dbReference type="ARBA" id="ARBA00022679"/>
    </source>
</evidence>
<comment type="pathway">
    <text evidence="2 10">Protein modification; protein ubiquitination.</text>
</comment>
<sequence>MSRLSSLFSLGSSMSPQNRTTDGLTRLRFTLETLPGSKKYIFTPGTRSEILSELYETFWGPNGNSFLPNAISYLPVQLLLSEVQTRYGFHGAGAEPPIIPNRPCGHIFMKGESCYRCKDCALDDSCVMCSRCFHATKHENHNVTFYIAQQSGGCCDCGDQEAWRSAVGCRYHPSTSDVYTPPEQTPKAANRPLNFANNTQTLPNAPPVPPELWDSMSRTVAYALDFILDTLDYSPDETQLATTEEMLSNQPTADPLRKDLYAVVVWNDDKHSFDEVIRHLSDTCGCSVEEAANHTRKIDENGRDIVEMNSYSPRLLEIAQAIAKIDLGVTVRRAYDSFREQIAGVLIEWLLDLTKCRFLSDTTVIREVIANEFFCPRRKDIHSLLQNAECAKVLQEINNPSRLDWMFLYHTRLWKKPRLSLKEIYVSILTLSHEHKISVAVHFANVYHWVIDSYLLVDREAETSIKYFALQLFTVPSVAAHIVQDHQIISRLLAIITSFFTNQIRDKRVAYPPDPRAEIDVDKFPFKSKRFMPVFSDLRYIAHNKSVQELIAHDRSYLEQFANTCRLFMCINPNKRAASSHVEYETDAWISVFNVTLSLSRVIKVYGEAFVLASPPELIEAIYCVIGNIFEICTVQDERMDRSKFAPIEFHNVTLGNTTVEVVKFNIMEGWVSFHHSLHWLLAELLKHIDLLSDESLKLHGFNNIRDVIKARAATHGVLTLIDFPLRVLAMIAQIRTGLWVRNGFVIRGQLLHYRDFMLRELCYDQDLFILQSAFIMVDDPDIVIISIIDRFQLTDWFNGAINGVVYEGPHLYSMVEEILYIFITILSENASASQMTLRTAVRREIIHALAVGACSYTDLVKRVAERMVDDVCFDHVLREVTNFRAPESTVDTGIYELKDECFDEVNPFFYHYTRNKREEVESILKARLKKKTKVADPVIIPRSIGINFGPYQALTTVFDSAIFLQVIFYCINNILTETTDKPPPSSEAILDQTLHLIMLGIVERGQCFAELVISHKFEGQKGLIDVLCDLEHHSIHKTYKTRIDWILSHIPPEIHARRRGIAKLGIPADPEEGKKRAAKARQAAIMKQMKAQQSSFAMNFEEDFDEEDEDKDMFDADEELVSFGTCIVCQEDLNSSKGFGALGLIQPSRLIRKHPDGQNIHMNEALLAPANMDRPAPSRLEAQFPPKDAETRDVLRRAAAPAFDGFPTHFTKFGLMGSVCSHMMHLDCFQVYNVSIKHRHRAQGQRNHPECIARKEYMCPLCKSLGNVVLPVTLPSSVSLNNQPFSDWVRSVGITILKSKPDPQLDALQVKTGTGEFVFWAAQDTGYVPYAKSEQGDNTDWHKMLDTLVVVTKNFSQQSRHLRERPEPDLSERGAGLYLPEDLVGYTLSAIEVAQRGIGDVSTLLVDKIPESTSRMIRGMVANLTRLAALHFKSRSDEGRDAIRQAIVKRLLPEWSRTSLTSLPYPLLLREPLTILVETAAVAPEMLRHALICLYYACLARTVIGTVYVLNKCRAVNAVSVPNRSYESLFGDLRMFCMSVVRQSPVIEHTAEIVFDSFGESRIEKLIYTFTLPFLRRAAILCRAILPNQFPTPDFGSPNTCEYARLLRVLGIPPLSELPMHDTLKTLLFGWCSHYGQSHAASQLNCGVSLEYSSIYRIAELPLVLDTLFGEEEKQTLCKKCKTVPVDAAICLFCGTVCCMQSHCCKDADTKERGECNQHTRECGGAIGVYFLIKRCSLLYLYAGNGSFVQAPYLDVHGEVDTSMRRGRRQYLHHARWEEVRKTWLNHGIPTLIARKLESTVDSGGWETL</sequence>
<evidence type="ECO:0000256" key="9">
    <source>
        <dbReference type="PROSITE-ProRule" id="PRU00508"/>
    </source>
</evidence>
<dbReference type="GO" id="GO:0000151">
    <property type="term" value="C:ubiquitin ligase complex"/>
    <property type="evidence" value="ECO:0007669"/>
    <property type="project" value="TreeGrafter"/>
</dbReference>
<evidence type="ECO:0000256" key="5">
    <source>
        <dbReference type="ARBA" id="ARBA00022771"/>
    </source>
</evidence>
<evidence type="ECO:0000313" key="13">
    <source>
        <dbReference type="EMBL" id="THH04445.1"/>
    </source>
</evidence>
<dbReference type="Pfam" id="PF02617">
    <property type="entry name" value="ClpS"/>
    <property type="match status" value="1"/>
</dbReference>
<dbReference type="PROSITE" id="PS51157">
    <property type="entry name" value="ZF_UBR"/>
    <property type="match status" value="1"/>
</dbReference>
<keyword evidence="3 10" id="KW-0808">Transferase</keyword>
<proteinExistence type="inferred from homology"/>
<dbReference type="InterPro" id="IPR036390">
    <property type="entry name" value="WH_DNA-bd_sf"/>
</dbReference>
<protein>
    <recommendedName>
        <fullName evidence="10">E3 ubiquitin-protein ligase</fullName>
        <ecNumber evidence="10">2.3.2.27</ecNumber>
    </recommendedName>
</protein>
<name>A0A4S4KZX5_9AGAM</name>
<organism evidence="13 14">
    <name type="scientific">Phellinidium pouzarii</name>
    <dbReference type="NCBI Taxonomy" id="167371"/>
    <lineage>
        <taxon>Eukaryota</taxon>
        <taxon>Fungi</taxon>
        <taxon>Dikarya</taxon>
        <taxon>Basidiomycota</taxon>
        <taxon>Agaricomycotina</taxon>
        <taxon>Agaricomycetes</taxon>
        <taxon>Hymenochaetales</taxon>
        <taxon>Hymenochaetaceae</taxon>
        <taxon>Phellinidium</taxon>
    </lineage>
</organism>
<evidence type="ECO:0000256" key="11">
    <source>
        <dbReference type="SAM" id="MobiDB-lite"/>
    </source>
</evidence>
<dbReference type="InterPro" id="IPR014719">
    <property type="entry name" value="Ribosomal_bL12_C/ClpS-like"/>
</dbReference>
<comment type="caution">
    <text evidence="13">The sequence shown here is derived from an EMBL/GenBank/DDBJ whole genome shotgun (WGS) entry which is preliminary data.</text>
</comment>
<comment type="catalytic activity">
    <reaction evidence="1 10">
        <text>S-ubiquitinyl-[E2 ubiquitin-conjugating enzyme]-L-cysteine + [acceptor protein]-L-lysine = [E2 ubiquitin-conjugating enzyme]-L-cysteine + N(6)-ubiquitinyl-[acceptor protein]-L-lysine.</text>
        <dbReference type="EC" id="2.3.2.27"/>
    </reaction>
</comment>
<dbReference type="Gene3D" id="3.30.1390.10">
    <property type="match status" value="1"/>
</dbReference>
<keyword evidence="6 10" id="KW-0833">Ubl conjugation pathway</keyword>
<dbReference type="SUPFAM" id="SSF54736">
    <property type="entry name" value="ClpS-like"/>
    <property type="match status" value="1"/>
</dbReference>
<dbReference type="Pfam" id="PF22960">
    <property type="entry name" value="WHD_UBR1"/>
    <property type="match status" value="1"/>
</dbReference>
<evidence type="ECO:0000256" key="2">
    <source>
        <dbReference type="ARBA" id="ARBA00004906"/>
    </source>
</evidence>
<dbReference type="InterPro" id="IPR055194">
    <property type="entry name" value="UBR1-like_WH"/>
</dbReference>